<dbReference type="PROSITE" id="PS50235">
    <property type="entry name" value="USP_3"/>
    <property type="match status" value="1"/>
</dbReference>
<dbReference type="GO" id="GO:0005829">
    <property type="term" value="C:cytosol"/>
    <property type="evidence" value="ECO:0007669"/>
    <property type="project" value="TreeGrafter"/>
</dbReference>
<dbReference type="Proteomes" id="UP001222027">
    <property type="component" value="Unassembled WGS sequence"/>
</dbReference>
<dbReference type="SUPFAM" id="SSF54001">
    <property type="entry name" value="Cysteine proteinases"/>
    <property type="match status" value="1"/>
</dbReference>
<proteinExistence type="inferred from homology"/>
<protein>
    <recommendedName>
        <fullName evidence="7">Ubiquitin carboxyl-terminal hydrolase</fullName>
        <ecNumber evidence="7">3.4.19.12</ecNumber>
    </recommendedName>
</protein>
<keyword evidence="8" id="KW-0472">Membrane</keyword>
<dbReference type="InterPro" id="IPR028889">
    <property type="entry name" value="USP"/>
</dbReference>
<comment type="similarity">
    <text evidence="2 7">Belongs to the peptidase C19 family.</text>
</comment>
<dbReference type="GO" id="GO:0004843">
    <property type="term" value="F:cysteine-type deubiquitinase activity"/>
    <property type="evidence" value="ECO:0007669"/>
    <property type="project" value="UniProtKB-UniRule"/>
</dbReference>
<evidence type="ECO:0000256" key="2">
    <source>
        <dbReference type="ARBA" id="ARBA00009085"/>
    </source>
</evidence>
<organism evidence="10 11">
    <name type="scientific">Ensete ventricosum</name>
    <name type="common">Abyssinian banana</name>
    <name type="synonym">Musa ensete</name>
    <dbReference type="NCBI Taxonomy" id="4639"/>
    <lineage>
        <taxon>Eukaryota</taxon>
        <taxon>Viridiplantae</taxon>
        <taxon>Streptophyta</taxon>
        <taxon>Embryophyta</taxon>
        <taxon>Tracheophyta</taxon>
        <taxon>Spermatophyta</taxon>
        <taxon>Magnoliopsida</taxon>
        <taxon>Liliopsida</taxon>
        <taxon>Zingiberales</taxon>
        <taxon>Musaceae</taxon>
        <taxon>Ensete</taxon>
    </lineage>
</organism>
<dbReference type="EMBL" id="JAQQAF010000009">
    <property type="protein sequence ID" value="KAJ8458324.1"/>
    <property type="molecule type" value="Genomic_DNA"/>
</dbReference>
<evidence type="ECO:0000313" key="11">
    <source>
        <dbReference type="Proteomes" id="UP001222027"/>
    </source>
</evidence>
<evidence type="ECO:0000256" key="7">
    <source>
        <dbReference type="RuleBase" id="RU366025"/>
    </source>
</evidence>
<evidence type="ECO:0000256" key="1">
    <source>
        <dbReference type="ARBA" id="ARBA00000707"/>
    </source>
</evidence>
<dbReference type="Pfam" id="PF00443">
    <property type="entry name" value="UCH"/>
    <property type="match status" value="1"/>
</dbReference>
<dbReference type="GO" id="GO:0005634">
    <property type="term" value="C:nucleus"/>
    <property type="evidence" value="ECO:0007669"/>
    <property type="project" value="TreeGrafter"/>
</dbReference>
<dbReference type="GO" id="GO:0016579">
    <property type="term" value="P:protein deubiquitination"/>
    <property type="evidence" value="ECO:0007669"/>
    <property type="project" value="InterPro"/>
</dbReference>
<keyword evidence="11" id="KW-1185">Reference proteome</keyword>
<dbReference type="AlphaFoldDB" id="A0AAV8PVZ1"/>
<reference evidence="10 11" key="1">
    <citation type="submission" date="2022-12" db="EMBL/GenBank/DDBJ databases">
        <title>Chromosome-scale assembly of the Ensete ventricosum genome.</title>
        <authorList>
            <person name="Dussert Y."/>
            <person name="Stocks J."/>
            <person name="Wendawek A."/>
            <person name="Woldeyes F."/>
            <person name="Nichols R.A."/>
            <person name="Borrell J.S."/>
        </authorList>
    </citation>
    <scope>NUCLEOTIDE SEQUENCE [LARGE SCALE GENOMIC DNA]</scope>
    <source>
        <strain evidence="11">cv. Maze</strain>
        <tissue evidence="10">Seeds</tissue>
    </source>
</reference>
<keyword evidence="8" id="KW-0812">Transmembrane</keyword>
<evidence type="ECO:0000313" key="10">
    <source>
        <dbReference type="EMBL" id="KAJ8458324.1"/>
    </source>
</evidence>
<dbReference type="PANTHER" id="PTHR24006">
    <property type="entry name" value="UBIQUITIN CARBOXYL-TERMINAL HYDROLASE"/>
    <property type="match status" value="1"/>
</dbReference>
<dbReference type="PROSITE" id="PS00973">
    <property type="entry name" value="USP_2"/>
    <property type="match status" value="1"/>
</dbReference>
<evidence type="ECO:0000256" key="6">
    <source>
        <dbReference type="ARBA" id="ARBA00022807"/>
    </source>
</evidence>
<sequence length="577" mass="65376">MRLNPRYAHQISVRVDSKDRPINPYGPKIRFPPSSYLRPIHFKSILFNILGIGIGMTGLYMALRESNNGSLYLPWMTGGKDSSEIIYVAGLKNLGNNCFLNVILQALASCSCFVSFLQNLLVMDVESIEEYMPLLVALTTLLEDLCIIHDERTILDPRKVMLALSFYLSSFKLTRQQDAAEAFLHLLCSLEEEVLQCYAPHSSSLGEITGLPSRIHKPKSQSHTDYEQWRRYIYGPFDGTVGSILTCRSCSSMLSVDIEHFRSLSLSPALDGNADIMEGCSIIDCLERFTALEHLENFRCGRCWHIGALKYLSVRADKDEEKIDKLSHCVNLDCCDCKSLFHQEEINWTGFSCALKQLSLTRCPKILCIHLQRASMNDNGDLIKLQGHISFPFILDLFPFTKARKILAEEFPVQCTQSNVKKQQQPLDPRMIQINMQYKKQFLGHVYGTGRENLLNSFPINSFRRSSDELKSDDSSAETIIKEKVKVAEAREVRNSCSSTSFMYLLTSVVEHYGRSGSGHYAAYRRLTSKSGAGNSMGTQKPACFSMKELMETFILLHKDRQTAASQQIQKRNKNIL</sequence>
<comment type="caution">
    <text evidence="10">The sequence shown here is derived from an EMBL/GenBank/DDBJ whole genome shotgun (WGS) entry which is preliminary data.</text>
</comment>
<accession>A0AAV8PVZ1</accession>
<comment type="catalytic activity">
    <reaction evidence="1 7">
        <text>Thiol-dependent hydrolysis of ester, thioester, amide, peptide and isopeptide bonds formed by the C-terminal Gly of ubiquitin (a 76-residue protein attached to proteins as an intracellular targeting signal).</text>
        <dbReference type="EC" id="3.4.19.12"/>
    </reaction>
</comment>
<evidence type="ECO:0000256" key="8">
    <source>
        <dbReference type="SAM" id="Phobius"/>
    </source>
</evidence>
<keyword evidence="8" id="KW-1133">Transmembrane helix</keyword>
<dbReference type="Gene3D" id="3.90.70.10">
    <property type="entry name" value="Cysteine proteinases"/>
    <property type="match status" value="1"/>
</dbReference>
<keyword evidence="5 7" id="KW-0378">Hydrolase</keyword>
<dbReference type="GO" id="GO:0006508">
    <property type="term" value="P:proteolysis"/>
    <property type="evidence" value="ECO:0007669"/>
    <property type="project" value="UniProtKB-KW"/>
</dbReference>
<comment type="function">
    <text evidence="7">Recognizes and hydrolyzes the peptide bond at the C-terminal Gly of ubiquitin. Involved in the processing of poly-ubiquitin precursors as well as that of ubiquitinated proteins.</text>
</comment>
<dbReference type="PANTHER" id="PTHR24006:SF888">
    <property type="entry name" value="UBIQUITIN CARBOXYL-TERMINAL HYDROLASE 30"/>
    <property type="match status" value="1"/>
</dbReference>
<feature type="domain" description="USP" evidence="9">
    <location>
        <begin position="89"/>
        <end position="577"/>
    </location>
</feature>
<dbReference type="EC" id="3.4.19.12" evidence="7"/>
<evidence type="ECO:0000256" key="4">
    <source>
        <dbReference type="ARBA" id="ARBA00022786"/>
    </source>
</evidence>
<keyword evidence="4 7" id="KW-0833">Ubl conjugation pathway</keyword>
<evidence type="ECO:0000256" key="5">
    <source>
        <dbReference type="ARBA" id="ARBA00022801"/>
    </source>
</evidence>
<gene>
    <name evidence="10" type="ORF">OPV22_031250</name>
</gene>
<evidence type="ECO:0000256" key="3">
    <source>
        <dbReference type="ARBA" id="ARBA00022670"/>
    </source>
</evidence>
<dbReference type="InterPro" id="IPR001394">
    <property type="entry name" value="Peptidase_C19_UCH"/>
</dbReference>
<dbReference type="InterPro" id="IPR038765">
    <property type="entry name" value="Papain-like_cys_pep_sf"/>
</dbReference>
<evidence type="ECO:0000259" key="9">
    <source>
        <dbReference type="PROSITE" id="PS50235"/>
    </source>
</evidence>
<dbReference type="InterPro" id="IPR050164">
    <property type="entry name" value="Peptidase_C19"/>
</dbReference>
<feature type="transmembrane region" description="Helical" evidence="8">
    <location>
        <begin position="45"/>
        <end position="63"/>
    </location>
</feature>
<keyword evidence="6 7" id="KW-0788">Thiol protease</keyword>
<dbReference type="InterPro" id="IPR018200">
    <property type="entry name" value="USP_CS"/>
</dbReference>
<dbReference type="PROSITE" id="PS00972">
    <property type="entry name" value="USP_1"/>
    <property type="match status" value="1"/>
</dbReference>
<name>A0AAV8PVZ1_ENSVE</name>
<keyword evidence="3 7" id="KW-0645">Protease</keyword>